<dbReference type="SUPFAM" id="SSF88713">
    <property type="entry name" value="Glycoside hydrolase/deacetylase"/>
    <property type="match status" value="1"/>
</dbReference>
<dbReference type="GO" id="GO:0046872">
    <property type="term" value="F:metal ion binding"/>
    <property type="evidence" value="ECO:0007669"/>
    <property type="project" value="UniProtKB-KW"/>
</dbReference>
<reference evidence="6 7" key="1">
    <citation type="journal article" date="2020" name="Microorganisms">
        <title>Osmotic Adaptation and Compatible Solute Biosynthesis of Phototrophic Bacteria as Revealed from Genome Analyses.</title>
        <authorList>
            <person name="Imhoff J.F."/>
            <person name="Rahn T."/>
            <person name="Kunzel S."/>
            <person name="Keller A."/>
            <person name="Neulinger S.C."/>
        </authorList>
    </citation>
    <scope>NUCLEOTIDE SEQUENCE [LARGE SCALE GENOMIC DNA]</scope>
    <source>
        <strain evidence="6 7">DSM 25653</strain>
    </source>
</reference>
<evidence type="ECO:0000256" key="2">
    <source>
        <dbReference type="ARBA" id="ARBA00022723"/>
    </source>
</evidence>
<evidence type="ECO:0000313" key="6">
    <source>
        <dbReference type="EMBL" id="MBK1619860.1"/>
    </source>
</evidence>
<protein>
    <recommendedName>
        <fullName evidence="8">ChbG/HpnK family deacetylase</fullName>
    </recommendedName>
</protein>
<dbReference type="GO" id="GO:0019213">
    <property type="term" value="F:deacetylase activity"/>
    <property type="evidence" value="ECO:0007669"/>
    <property type="project" value="TreeGrafter"/>
</dbReference>
<evidence type="ECO:0000256" key="4">
    <source>
        <dbReference type="ARBA" id="ARBA00022842"/>
    </source>
</evidence>
<dbReference type="AlphaFoldDB" id="A0A9X1B4U6"/>
<organism evidence="6 7">
    <name type="scientific">Lamprobacter modestohalophilus</name>
    <dbReference type="NCBI Taxonomy" id="1064514"/>
    <lineage>
        <taxon>Bacteria</taxon>
        <taxon>Pseudomonadati</taxon>
        <taxon>Pseudomonadota</taxon>
        <taxon>Gammaproteobacteria</taxon>
        <taxon>Chromatiales</taxon>
        <taxon>Chromatiaceae</taxon>
        <taxon>Lamprobacter</taxon>
    </lineage>
</organism>
<evidence type="ECO:0000313" key="7">
    <source>
        <dbReference type="Proteomes" id="UP001138768"/>
    </source>
</evidence>
<dbReference type="EMBL" id="NRRY01000027">
    <property type="protein sequence ID" value="MBK1619860.1"/>
    <property type="molecule type" value="Genomic_DNA"/>
</dbReference>
<dbReference type="GO" id="GO:0005975">
    <property type="term" value="P:carbohydrate metabolic process"/>
    <property type="evidence" value="ECO:0007669"/>
    <property type="project" value="InterPro"/>
</dbReference>
<dbReference type="InterPro" id="IPR011330">
    <property type="entry name" value="Glyco_hydro/deAcase_b/a-brl"/>
</dbReference>
<dbReference type="InterPro" id="IPR006879">
    <property type="entry name" value="YdjC-like"/>
</dbReference>
<comment type="cofactor">
    <cofactor evidence="1">
        <name>Mg(2+)</name>
        <dbReference type="ChEBI" id="CHEBI:18420"/>
    </cofactor>
</comment>
<evidence type="ECO:0000256" key="5">
    <source>
        <dbReference type="ARBA" id="ARBA00023277"/>
    </source>
</evidence>
<evidence type="ECO:0000256" key="1">
    <source>
        <dbReference type="ARBA" id="ARBA00001946"/>
    </source>
</evidence>
<sequence length="294" mass="32456">MNALRLIVHADDLGLSEPVNAGILEAHQDGLVTSSSIMANGAALDDAVRRCRATPSLDLGVHLTLTEERPLCDPATIPSLVDGDGRLHRHAVDFTRRYLSGRIALAEVAAELDAQVRRVLDTGLPVSHLDSHQHLHLLPRVWEIAAELARRYHIAAIRCPLEPLNLSMFSRPRRLSRAAQLAVLNRFAVRRRDDPMVLANHFRGFFFGGRLTASRLVGLLQGLPASGVCELMCHPGQRDSSGEYSHWGYQWEKELAALKYPLARHLLDDYGIALTSYADLVQPVPDRPSLTATA</sequence>
<keyword evidence="3" id="KW-0378">Hydrolase</keyword>
<dbReference type="RefSeq" id="WP_200246085.1">
    <property type="nucleotide sequence ID" value="NZ_NRRY01000027.1"/>
</dbReference>
<comment type="caution">
    <text evidence="6">The sequence shown here is derived from an EMBL/GenBank/DDBJ whole genome shotgun (WGS) entry which is preliminary data.</text>
</comment>
<dbReference type="GO" id="GO:0016787">
    <property type="term" value="F:hydrolase activity"/>
    <property type="evidence" value="ECO:0007669"/>
    <property type="project" value="UniProtKB-KW"/>
</dbReference>
<evidence type="ECO:0008006" key="8">
    <source>
        <dbReference type="Google" id="ProtNLM"/>
    </source>
</evidence>
<keyword evidence="7" id="KW-1185">Reference proteome</keyword>
<gene>
    <name evidence="6" type="ORF">CKO42_15700</name>
</gene>
<dbReference type="Pfam" id="PF04794">
    <property type="entry name" value="YdjC"/>
    <property type="match status" value="1"/>
</dbReference>
<dbReference type="PANTHER" id="PTHR31609">
    <property type="entry name" value="YDJC DEACETYLASE FAMILY MEMBER"/>
    <property type="match status" value="1"/>
</dbReference>
<dbReference type="CDD" id="cd10808">
    <property type="entry name" value="YdjC"/>
    <property type="match status" value="1"/>
</dbReference>
<keyword evidence="5" id="KW-0119">Carbohydrate metabolism</keyword>
<evidence type="ECO:0000256" key="3">
    <source>
        <dbReference type="ARBA" id="ARBA00022801"/>
    </source>
</evidence>
<dbReference type="Gene3D" id="3.20.20.370">
    <property type="entry name" value="Glycoside hydrolase/deacetylase"/>
    <property type="match status" value="1"/>
</dbReference>
<proteinExistence type="predicted"/>
<dbReference type="PANTHER" id="PTHR31609:SF1">
    <property type="entry name" value="CARBOHYDRATE DEACETYLASE"/>
    <property type="match status" value="1"/>
</dbReference>
<name>A0A9X1B4U6_9GAMM</name>
<keyword evidence="4" id="KW-0460">Magnesium</keyword>
<dbReference type="Proteomes" id="UP001138768">
    <property type="component" value="Unassembled WGS sequence"/>
</dbReference>
<keyword evidence="2" id="KW-0479">Metal-binding</keyword>
<accession>A0A9X1B4U6</accession>